<sequence>MSKKSCQIFKLLEVLVSRRYPQNHSPQIMS</sequence>
<evidence type="ECO:0000313" key="2">
    <source>
        <dbReference type="Proteomes" id="UP000289738"/>
    </source>
</evidence>
<name>A0A445B6J1_ARAHY</name>
<dbReference type="EMBL" id="SDMP01000010">
    <property type="protein sequence ID" value="RYR34246.1"/>
    <property type="molecule type" value="Genomic_DNA"/>
</dbReference>
<dbReference type="AlphaFoldDB" id="A0A445B6J1"/>
<keyword evidence="2" id="KW-1185">Reference proteome</keyword>
<evidence type="ECO:0000313" key="1">
    <source>
        <dbReference type="EMBL" id="RYR34246.1"/>
    </source>
</evidence>
<comment type="caution">
    <text evidence="1">The sequence shown here is derived from an EMBL/GenBank/DDBJ whole genome shotgun (WGS) entry which is preliminary data.</text>
</comment>
<dbReference type="Proteomes" id="UP000289738">
    <property type="component" value="Chromosome A10"/>
</dbReference>
<organism evidence="1 2">
    <name type="scientific">Arachis hypogaea</name>
    <name type="common">Peanut</name>
    <dbReference type="NCBI Taxonomy" id="3818"/>
    <lineage>
        <taxon>Eukaryota</taxon>
        <taxon>Viridiplantae</taxon>
        <taxon>Streptophyta</taxon>
        <taxon>Embryophyta</taxon>
        <taxon>Tracheophyta</taxon>
        <taxon>Spermatophyta</taxon>
        <taxon>Magnoliopsida</taxon>
        <taxon>eudicotyledons</taxon>
        <taxon>Gunneridae</taxon>
        <taxon>Pentapetalae</taxon>
        <taxon>rosids</taxon>
        <taxon>fabids</taxon>
        <taxon>Fabales</taxon>
        <taxon>Fabaceae</taxon>
        <taxon>Papilionoideae</taxon>
        <taxon>50 kb inversion clade</taxon>
        <taxon>dalbergioids sensu lato</taxon>
        <taxon>Dalbergieae</taxon>
        <taxon>Pterocarpus clade</taxon>
        <taxon>Arachis</taxon>
    </lineage>
</organism>
<accession>A0A445B6J1</accession>
<protein>
    <submittedName>
        <fullName evidence="1">Uncharacterized protein</fullName>
    </submittedName>
</protein>
<proteinExistence type="predicted"/>
<gene>
    <name evidence="1" type="ORF">Ahy_A10g049001</name>
</gene>
<reference evidence="1 2" key="1">
    <citation type="submission" date="2019-01" db="EMBL/GenBank/DDBJ databases">
        <title>Sequencing of cultivated peanut Arachis hypogaea provides insights into genome evolution and oil improvement.</title>
        <authorList>
            <person name="Chen X."/>
        </authorList>
    </citation>
    <scope>NUCLEOTIDE SEQUENCE [LARGE SCALE GENOMIC DNA]</scope>
    <source>
        <strain evidence="2">cv. Fuhuasheng</strain>
        <tissue evidence="1">Leaves</tissue>
    </source>
</reference>